<feature type="active site" description="Charge relay system" evidence="4">
    <location>
        <position position="396"/>
    </location>
</feature>
<dbReference type="Pfam" id="PF18962">
    <property type="entry name" value="Por_Secre_tail"/>
    <property type="match status" value="1"/>
</dbReference>
<dbReference type="SUPFAM" id="SSF52743">
    <property type="entry name" value="Subtilisin-like"/>
    <property type="match status" value="1"/>
</dbReference>
<comment type="similarity">
    <text evidence="1 4">Belongs to the peptidase S8 family.</text>
</comment>
<dbReference type="InterPro" id="IPR017317">
    <property type="entry name" value="Pept_S8_subtilisin_bacteroid-2"/>
</dbReference>
<evidence type="ECO:0000256" key="3">
    <source>
        <dbReference type="ARBA" id="ARBA00022801"/>
    </source>
</evidence>
<dbReference type="EMBL" id="JAMLJM010000003">
    <property type="protein sequence ID" value="MCL9808939.1"/>
    <property type="molecule type" value="Genomic_DNA"/>
</dbReference>
<accession>A0ABT0TN66</accession>
<dbReference type="InterPro" id="IPR036852">
    <property type="entry name" value="Peptidase_S8/S53_dom_sf"/>
</dbReference>
<dbReference type="InterPro" id="IPR000209">
    <property type="entry name" value="Peptidase_S8/S53_dom"/>
</dbReference>
<keyword evidence="3 4" id="KW-0378">Hydrolase</keyword>
<feature type="domain" description="Secretion system C-terminal sorting" evidence="6">
    <location>
        <begin position="466"/>
        <end position="536"/>
    </location>
</feature>
<dbReference type="PROSITE" id="PS00136">
    <property type="entry name" value="SUBTILASE_ASP"/>
    <property type="match status" value="1"/>
</dbReference>
<dbReference type="Gene3D" id="3.40.50.200">
    <property type="entry name" value="Peptidase S8/S53 domain"/>
    <property type="match status" value="1"/>
</dbReference>
<dbReference type="Pfam" id="PF00082">
    <property type="entry name" value="Peptidase_S8"/>
    <property type="match status" value="1"/>
</dbReference>
<dbReference type="NCBIfam" id="TIGR04183">
    <property type="entry name" value="Por_Secre_tail"/>
    <property type="match status" value="1"/>
</dbReference>
<name>A0ABT0TN66_9FLAO</name>
<evidence type="ECO:0000313" key="8">
    <source>
        <dbReference type="Proteomes" id="UP001317191"/>
    </source>
</evidence>
<dbReference type="InterPro" id="IPR026444">
    <property type="entry name" value="Secre_tail"/>
</dbReference>
<sequence>MKNIFLSLLLITSTVFGQNEEAWVYFLDKPNASHFFNNPLSELSQRSLDRRTTQGIALDTKDAPLEQTYLDQIAASNGITVLAKSKWLNGVHVRGTQIAIAALSALSFVHRIQYANHALNTGGRVASKSAQPYNVINKGFNTKTAYNYGSSATQIQMLNAQVLHQQNFTGAGKIVAIMDAGFPGVNTTEPFQHLRDNGLILGGYNYVNRSSNFYIGHPHGTMVLSTMGAITTNLVGTAPDAHYYLFITEDVASESPVEESYWVEAAEQADRLGVDVINTSLGYFSYDNPNYSYSYTQMNGQVSVIARATDIAFSRGMICVSSAGNSGSTTQPNILTPADAAMNITVGAVNATETRSSFSSIGPTADNRIKPDVMAMGTASVVANETGTVHTADGTSFASPILAGAITSFWSAFPSKTNTEIVQLIKASADRYSTPDIYYGYGIPDFQTMLNKVLTVNEVEDSKMEIYPNPVKDVLTIAVLEASLPAQIEIYTTFGQKIMSQRVDYPKQNITLPTVPSGIYFYKLSNGKASASGKLIKQ</sequence>
<evidence type="ECO:0000256" key="2">
    <source>
        <dbReference type="ARBA" id="ARBA00022729"/>
    </source>
</evidence>
<feature type="active site" description="Charge relay system" evidence="4">
    <location>
        <position position="179"/>
    </location>
</feature>
<feature type="domain" description="Peptidase S8/S53" evidence="5">
    <location>
        <begin position="171"/>
        <end position="442"/>
    </location>
</feature>
<evidence type="ECO:0000256" key="4">
    <source>
        <dbReference type="PROSITE-ProRule" id="PRU01240"/>
    </source>
</evidence>
<dbReference type="InterPro" id="IPR023827">
    <property type="entry name" value="Peptidase_S8_Asp-AS"/>
</dbReference>
<keyword evidence="4" id="KW-0720">Serine protease</keyword>
<dbReference type="CDD" id="cd07493">
    <property type="entry name" value="Peptidases_S8_9"/>
    <property type="match status" value="1"/>
</dbReference>
<dbReference type="PANTHER" id="PTHR43806:SF67">
    <property type="entry name" value="EGF-LIKE DOMAIN-CONTAINING PROTEIN"/>
    <property type="match status" value="1"/>
</dbReference>
<keyword evidence="8" id="KW-1185">Reference proteome</keyword>
<dbReference type="Proteomes" id="UP001317191">
    <property type="component" value="Unassembled WGS sequence"/>
</dbReference>
<evidence type="ECO:0000259" key="5">
    <source>
        <dbReference type="Pfam" id="PF00082"/>
    </source>
</evidence>
<keyword evidence="2" id="KW-0732">Signal</keyword>
<organism evidence="7 8">
    <name type="scientific">Flavobacterium luminosum</name>
    <dbReference type="NCBI Taxonomy" id="2949086"/>
    <lineage>
        <taxon>Bacteria</taxon>
        <taxon>Pseudomonadati</taxon>
        <taxon>Bacteroidota</taxon>
        <taxon>Flavobacteriia</taxon>
        <taxon>Flavobacteriales</taxon>
        <taxon>Flavobacteriaceae</taxon>
        <taxon>Flavobacterium</taxon>
    </lineage>
</organism>
<comment type="caution">
    <text evidence="7">The sequence shown here is derived from an EMBL/GenBank/DDBJ whole genome shotgun (WGS) entry which is preliminary data.</text>
</comment>
<evidence type="ECO:0000259" key="6">
    <source>
        <dbReference type="Pfam" id="PF18962"/>
    </source>
</evidence>
<feature type="active site" description="Charge relay system" evidence="4">
    <location>
        <position position="219"/>
    </location>
</feature>
<gene>
    <name evidence="7" type="ORF">NAT50_06150</name>
</gene>
<dbReference type="PIRSF" id="PIRSF037903">
    <property type="entry name" value="Subtilisin_rel_GFO_2223"/>
    <property type="match status" value="1"/>
</dbReference>
<protein>
    <submittedName>
        <fullName evidence="7">S8 family serine peptidase</fullName>
    </submittedName>
</protein>
<keyword evidence="4" id="KW-0645">Protease</keyword>
<dbReference type="PANTHER" id="PTHR43806">
    <property type="entry name" value="PEPTIDASE S8"/>
    <property type="match status" value="1"/>
</dbReference>
<dbReference type="InterPro" id="IPR050131">
    <property type="entry name" value="Peptidase_S8_subtilisin-like"/>
</dbReference>
<dbReference type="PROSITE" id="PS51892">
    <property type="entry name" value="SUBTILASE"/>
    <property type="match status" value="1"/>
</dbReference>
<dbReference type="RefSeq" id="WP_250592339.1">
    <property type="nucleotide sequence ID" value="NZ_JAMLJM010000003.1"/>
</dbReference>
<evidence type="ECO:0000256" key="1">
    <source>
        <dbReference type="ARBA" id="ARBA00011073"/>
    </source>
</evidence>
<proteinExistence type="inferred from homology"/>
<evidence type="ECO:0000313" key="7">
    <source>
        <dbReference type="EMBL" id="MCL9808939.1"/>
    </source>
</evidence>
<reference evidence="7 8" key="1">
    <citation type="submission" date="2022-05" db="EMBL/GenBank/DDBJ databases">
        <title>Flavobacterium sp., isolated from activated sludge.</title>
        <authorList>
            <person name="Ran Q."/>
        </authorList>
    </citation>
    <scope>NUCLEOTIDE SEQUENCE [LARGE SCALE GENOMIC DNA]</scope>
    <source>
        <strain evidence="7 8">HXWNR70</strain>
    </source>
</reference>